<dbReference type="SUPFAM" id="SSF52540">
    <property type="entry name" value="P-loop containing nucleoside triphosphate hydrolases"/>
    <property type="match status" value="1"/>
</dbReference>
<dbReference type="Pfam" id="PF02534">
    <property type="entry name" value="T4SS-DNA_transf"/>
    <property type="match status" value="1"/>
</dbReference>
<feature type="transmembrane region" description="Helical" evidence="7">
    <location>
        <begin position="290"/>
        <end position="312"/>
    </location>
</feature>
<evidence type="ECO:0000256" key="2">
    <source>
        <dbReference type="ARBA" id="ARBA00008806"/>
    </source>
</evidence>
<keyword evidence="8" id="KW-0614">Plasmid</keyword>
<name>A0A5K8A313_9BACT</name>
<accession>A0A5K8A313</accession>
<gene>
    <name evidence="8" type="ORF">DSCO28_73740</name>
</gene>
<dbReference type="GO" id="GO:0005886">
    <property type="term" value="C:plasma membrane"/>
    <property type="evidence" value="ECO:0007669"/>
    <property type="project" value="UniProtKB-SubCell"/>
</dbReference>
<dbReference type="EMBL" id="AP021878">
    <property type="protein sequence ID" value="BBO86808.1"/>
    <property type="molecule type" value="Genomic_DNA"/>
</dbReference>
<dbReference type="InterPro" id="IPR003688">
    <property type="entry name" value="TraG/VirD4"/>
</dbReference>
<evidence type="ECO:0000256" key="6">
    <source>
        <dbReference type="ARBA" id="ARBA00023136"/>
    </source>
</evidence>
<evidence type="ECO:0000313" key="8">
    <source>
        <dbReference type="EMBL" id="BBO86808.1"/>
    </source>
</evidence>
<keyword evidence="4 7" id="KW-0812">Transmembrane</keyword>
<dbReference type="PANTHER" id="PTHR37937:SF1">
    <property type="entry name" value="CONJUGATIVE TRANSFER: DNA TRANSPORT"/>
    <property type="match status" value="1"/>
</dbReference>
<comment type="similarity">
    <text evidence="2">Belongs to the VirD4/TraG family.</text>
</comment>
<dbReference type="InterPro" id="IPR027417">
    <property type="entry name" value="P-loop_NTPase"/>
</dbReference>
<sequence>MSRFPLSEGIPDEPLKPVPLTLQNLEAWARSEAENKYPLVEILPHEIPFHFRPVFKEEEKQTTDDWTEVLRKRFGTKQEETEEYKRKRLLDRLNQAHKEEEKQTTDDWTEVLRKRFGEEHAGEKTPSIGLWGSLIKKNGQQKTEKETSYETLVKHLQKKINDKYNNKMAHNKEQLNKRRAFIAENANQKQLDYWNKRYRREWKKEHEKWEDKKWDIMFSNFFDASRIHHKSLSTILFLAGFSLLTWFLLGGGKYSLMDLPGGEYGHIISIYFFVPYVLSLIFLKTDFGNVINCAFFFGVPILSALVIPYFVIVKELLKETDFYQELFIEGKGREIARWGSFRSFHRHDISQRFRESRQYISKHKESSFYLGTTKWYYDYKIPMLGQRHIGTKSEQHLIVVAGTGSGKSRDILNNNTLTYSGGMVIFDTKGEHVEISYGKRSRFAKAYVIDPWGKNKLGISTAHWNPLAGIDINSDNARSRIERICESIVIKESDGAGERPVDTHFREAPQQILRGFIAHVLSTLPEEYHNLPTVTNLMFKGTLEGGNFDPDEMDNVINAMSSNTVCQGAPIEAAATIAKLQGSEESGIWTTLQRSLNWINDPMVRKVISGETSFSFRECKLNDATVYLVIPENFLIQQRRFIRLFYQTAFDELDEHYTPQPNEHKRRVAFIFDEFEVLGTFEAARQAALRKRSSFIKCVFVVQNFGQFKANYTNVQDFFGNCDKVFFGIDRSDTEILKKLCESLGKYTHVEYVRGEPVEKISDLMAESELANFMNARRKGQLFIPVKGLQLKMKRAHYDDNFWEHKRGGIKAFLYKRVPNSEKLRSFIEKLKTDVSSWIERQGQRS</sequence>
<keyword evidence="3" id="KW-1003">Cell membrane</keyword>
<evidence type="ECO:0000256" key="1">
    <source>
        <dbReference type="ARBA" id="ARBA00004651"/>
    </source>
</evidence>
<feature type="transmembrane region" description="Helical" evidence="7">
    <location>
        <begin position="264"/>
        <end position="283"/>
    </location>
</feature>
<dbReference type="Proteomes" id="UP000425960">
    <property type="component" value="Plasmid Do28_2"/>
</dbReference>
<evidence type="ECO:0000256" key="4">
    <source>
        <dbReference type="ARBA" id="ARBA00022692"/>
    </source>
</evidence>
<comment type="subcellular location">
    <subcellularLocation>
        <location evidence="1">Cell membrane</location>
        <topology evidence="1">Multi-pass membrane protein</topology>
    </subcellularLocation>
</comment>
<evidence type="ECO:0000256" key="7">
    <source>
        <dbReference type="SAM" id="Phobius"/>
    </source>
</evidence>
<evidence type="ECO:0000256" key="3">
    <source>
        <dbReference type="ARBA" id="ARBA00022475"/>
    </source>
</evidence>
<evidence type="ECO:0000313" key="9">
    <source>
        <dbReference type="Proteomes" id="UP000425960"/>
    </source>
</evidence>
<feature type="transmembrane region" description="Helical" evidence="7">
    <location>
        <begin position="232"/>
        <end position="252"/>
    </location>
</feature>
<organism evidence="8 9">
    <name type="scientific">Desulfosarcina ovata subsp. sediminis</name>
    <dbReference type="NCBI Taxonomy" id="885957"/>
    <lineage>
        <taxon>Bacteria</taxon>
        <taxon>Pseudomonadati</taxon>
        <taxon>Thermodesulfobacteriota</taxon>
        <taxon>Desulfobacteria</taxon>
        <taxon>Desulfobacterales</taxon>
        <taxon>Desulfosarcinaceae</taxon>
        <taxon>Desulfosarcina</taxon>
    </lineage>
</organism>
<evidence type="ECO:0000256" key="5">
    <source>
        <dbReference type="ARBA" id="ARBA00022989"/>
    </source>
</evidence>
<dbReference type="Gene3D" id="3.40.50.300">
    <property type="entry name" value="P-loop containing nucleotide triphosphate hydrolases"/>
    <property type="match status" value="1"/>
</dbReference>
<dbReference type="KEGG" id="dov:DSCO28_73740"/>
<dbReference type="AlphaFoldDB" id="A0A5K8A313"/>
<dbReference type="InterPro" id="IPR051539">
    <property type="entry name" value="T4SS-coupling_protein"/>
</dbReference>
<evidence type="ECO:0008006" key="10">
    <source>
        <dbReference type="Google" id="ProtNLM"/>
    </source>
</evidence>
<proteinExistence type="inferred from homology"/>
<protein>
    <recommendedName>
        <fullName evidence="10">Conjugal transfer protein TraG</fullName>
    </recommendedName>
</protein>
<keyword evidence="5 7" id="KW-1133">Transmembrane helix</keyword>
<dbReference type="CDD" id="cd01127">
    <property type="entry name" value="TrwB_TraG_TraD_VirD4"/>
    <property type="match status" value="1"/>
</dbReference>
<dbReference type="PANTHER" id="PTHR37937">
    <property type="entry name" value="CONJUGATIVE TRANSFER: DNA TRANSPORT"/>
    <property type="match status" value="1"/>
</dbReference>
<geneLocation type="plasmid" evidence="9">
    <name>do28_2 dna</name>
</geneLocation>
<reference evidence="8 9" key="1">
    <citation type="submission" date="2019-11" db="EMBL/GenBank/DDBJ databases">
        <title>Comparative genomics of hydrocarbon-degrading Desulfosarcina strains.</title>
        <authorList>
            <person name="Watanabe M."/>
            <person name="Kojima H."/>
            <person name="Fukui M."/>
        </authorList>
    </citation>
    <scope>NUCLEOTIDE SEQUENCE [LARGE SCALE GENOMIC DNA]</scope>
    <source>
        <strain evidence="8 9">28bB2T</strain>
        <plasmid evidence="9">do28_2 dna</plasmid>
    </source>
</reference>
<keyword evidence="6 7" id="KW-0472">Membrane</keyword>